<accession>A0AAD8SPS3</accession>
<dbReference type="InterPro" id="IPR011990">
    <property type="entry name" value="TPR-like_helical_dom_sf"/>
</dbReference>
<keyword evidence="2" id="KW-1185">Reference proteome</keyword>
<gene>
    <name evidence="1" type="ORF">QYE76_049764</name>
</gene>
<dbReference type="AlphaFoldDB" id="A0AAD8SPS3"/>
<evidence type="ECO:0008006" key="3">
    <source>
        <dbReference type="Google" id="ProtNLM"/>
    </source>
</evidence>
<evidence type="ECO:0000313" key="1">
    <source>
        <dbReference type="EMBL" id="KAK1661605.1"/>
    </source>
</evidence>
<name>A0AAD8SPS3_LOLMU</name>
<dbReference type="Proteomes" id="UP001231189">
    <property type="component" value="Unassembled WGS sequence"/>
</dbReference>
<comment type="caution">
    <text evidence="1">The sequence shown here is derived from an EMBL/GenBank/DDBJ whole genome shotgun (WGS) entry which is preliminary data.</text>
</comment>
<protein>
    <recommendedName>
        <fullName evidence="3">Pentatricopeptide repeat-containing protein</fullName>
    </recommendedName>
</protein>
<sequence length="91" mass="10062">MTATARKVFDDMARAGVAVDTHVCNDMLHVRLKVGDAARAKALMTRMDAAGMPLDGFSFNTVIMLYIRKSRWGARVSRRTSVTVIIFELSA</sequence>
<evidence type="ECO:0000313" key="2">
    <source>
        <dbReference type="Proteomes" id="UP001231189"/>
    </source>
</evidence>
<proteinExistence type="predicted"/>
<dbReference type="Gene3D" id="1.25.40.10">
    <property type="entry name" value="Tetratricopeptide repeat domain"/>
    <property type="match status" value="1"/>
</dbReference>
<organism evidence="1 2">
    <name type="scientific">Lolium multiflorum</name>
    <name type="common">Italian ryegrass</name>
    <name type="synonym">Lolium perenne subsp. multiflorum</name>
    <dbReference type="NCBI Taxonomy" id="4521"/>
    <lineage>
        <taxon>Eukaryota</taxon>
        <taxon>Viridiplantae</taxon>
        <taxon>Streptophyta</taxon>
        <taxon>Embryophyta</taxon>
        <taxon>Tracheophyta</taxon>
        <taxon>Spermatophyta</taxon>
        <taxon>Magnoliopsida</taxon>
        <taxon>Liliopsida</taxon>
        <taxon>Poales</taxon>
        <taxon>Poaceae</taxon>
        <taxon>BOP clade</taxon>
        <taxon>Pooideae</taxon>
        <taxon>Poodae</taxon>
        <taxon>Poeae</taxon>
        <taxon>Poeae Chloroplast Group 2 (Poeae type)</taxon>
        <taxon>Loliodinae</taxon>
        <taxon>Loliinae</taxon>
        <taxon>Lolium</taxon>
    </lineage>
</organism>
<reference evidence="1" key="1">
    <citation type="submission" date="2023-07" db="EMBL/GenBank/DDBJ databases">
        <title>A chromosome-level genome assembly of Lolium multiflorum.</title>
        <authorList>
            <person name="Chen Y."/>
            <person name="Copetti D."/>
            <person name="Kolliker R."/>
            <person name="Studer B."/>
        </authorList>
    </citation>
    <scope>NUCLEOTIDE SEQUENCE</scope>
    <source>
        <strain evidence="1">02402/16</strain>
        <tissue evidence="1">Leaf</tissue>
    </source>
</reference>
<dbReference type="EMBL" id="JAUUTY010000003">
    <property type="protein sequence ID" value="KAK1661605.1"/>
    <property type="molecule type" value="Genomic_DNA"/>
</dbReference>